<feature type="compositionally biased region" description="Basic residues" evidence="1">
    <location>
        <begin position="30"/>
        <end position="39"/>
    </location>
</feature>
<dbReference type="Proteomes" id="UP000000304">
    <property type="component" value="Chromosome 2R"/>
</dbReference>
<feature type="region of interest" description="Disordered" evidence="1">
    <location>
        <begin position="1"/>
        <end position="129"/>
    </location>
</feature>
<name>B4QFM0_DROSI</name>
<gene>
    <name evidence="2" type="primary">Dsim\GD11562</name>
    <name evidence="2" type="ORF">Dsim_GD11562</name>
</gene>
<proteinExistence type="predicted"/>
<accession>B4QFM0</accession>
<dbReference type="AlphaFoldDB" id="B4QFM0"/>
<reference evidence="2 3" key="1">
    <citation type="journal article" date="2007" name="Nature">
        <title>Evolution of genes and genomes on the Drosophila phylogeny.</title>
        <authorList>
            <consortium name="Drosophila 12 Genomes Consortium"/>
            <person name="Clark A.G."/>
            <person name="Eisen M.B."/>
            <person name="Smith D.R."/>
            <person name="Bergman C.M."/>
            <person name="Oliver B."/>
            <person name="Markow T.A."/>
            <person name="Kaufman T.C."/>
            <person name="Kellis M."/>
            <person name="Gelbart W."/>
            <person name="Iyer V.N."/>
            <person name="Pollard D.A."/>
            <person name="Sackton T.B."/>
            <person name="Larracuente A.M."/>
            <person name="Singh N.D."/>
            <person name="Abad J.P."/>
            <person name="Abt D.N."/>
            <person name="Adryan B."/>
            <person name="Aguade M."/>
            <person name="Akashi H."/>
            <person name="Anderson W.W."/>
            <person name="Aquadro C.F."/>
            <person name="Ardell D.H."/>
            <person name="Arguello R."/>
            <person name="Artieri C.G."/>
            <person name="Barbash D.A."/>
            <person name="Barker D."/>
            <person name="Barsanti P."/>
            <person name="Batterham P."/>
            <person name="Batzoglou S."/>
            <person name="Begun D."/>
            <person name="Bhutkar A."/>
            <person name="Blanco E."/>
            <person name="Bosak S.A."/>
            <person name="Bradley R.K."/>
            <person name="Brand A.D."/>
            <person name="Brent M.R."/>
            <person name="Brooks A.N."/>
            <person name="Brown R.H."/>
            <person name="Butlin R.K."/>
            <person name="Caggese C."/>
            <person name="Calvi B.R."/>
            <person name="Bernardo de Carvalho A."/>
            <person name="Caspi A."/>
            <person name="Castrezana S."/>
            <person name="Celniker S.E."/>
            <person name="Chang J.L."/>
            <person name="Chapple C."/>
            <person name="Chatterji S."/>
            <person name="Chinwalla A."/>
            <person name="Civetta A."/>
            <person name="Clifton S.W."/>
            <person name="Comeron J.M."/>
            <person name="Costello J.C."/>
            <person name="Coyne J.A."/>
            <person name="Daub J."/>
            <person name="David R.G."/>
            <person name="Delcher A.L."/>
            <person name="Delehaunty K."/>
            <person name="Do C.B."/>
            <person name="Ebling H."/>
            <person name="Edwards K."/>
            <person name="Eickbush T."/>
            <person name="Evans J.D."/>
            <person name="Filipski A."/>
            <person name="Findeiss S."/>
            <person name="Freyhult E."/>
            <person name="Fulton L."/>
            <person name="Fulton R."/>
            <person name="Garcia A.C."/>
            <person name="Gardiner A."/>
            <person name="Garfield D.A."/>
            <person name="Garvin B.E."/>
            <person name="Gibson G."/>
            <person name="Gilbert D."/>
            <person name="Gnerre S."/>
            <person name="Godfrey J."/>
            <person name="Good R."/>
            <person name="Gotea V."/>
            <person name="Gravely B."/>
            <person name="Greenberg A.J."/>
            <person name="Griffiths-Jones S."/>
            <person name="Gross S."/>
            <person name="Guigo R."/>
            <person name="Gustafson E.A."/>
            <person name="Haerty W."/>
            <person name="Hahn M.W."/>
            <person name="Halligan D.L."/>
            <person name="Halpern A.L."/>
            <person name="Halter G.M."/>
            <person name="Han M.V."/>
            <person name="Heger A."/>
            <person name="Hillier L."/>
            <person name="Hinrichs A.S."/>
            <person name="Holmes I."/>
            <person name="Hoskins R.A."/>
            <person name="Hubisz M.J."/>
            <person name="Hultmark D."/>
            <person name="Huntley M.A."/>
            <person name="Jaffe D.B."/>
            <person name="Jagadeeshan S."/>
            <person name="Jeck W.R."/>
            <person name="Johnson J."/>
            <person name="Jones C.D."/>
            <person name="Jordan W.C."/>
            <person name="Karpen G.H."/>
            <person name="Kataoka E."/>
            <person name="Keightley P.D."/>
            <person name="Kheradpour P."/>
            <person name="Kirkness E.F."/>
            <person name="Koerich L.B."/>
            <person name="Kristiansen K."/>
            <person name="Kudrna D."/>
            <person name="Kulathinal R.J."/>
            <person name="Kumar S."/>
            <person name="Kwok R."/>
            <person name="Lander E."/>
            <person name="Langley C.H."/>
            <person name="Lapoint R."/>
            <person name="Lazzaro B.P."/>
            <person name="Lee S.J."/>
            <person name="Levesque L."/>
            <person name="Li R."/>
            <person name="Lin C.F."/>
            <person name="Lin M.F."/>
            <person name="Lindblad-Toh K."/>
            <person name="Llopart A."/>
            <person name="Long M."/>
            <person name="Low L."/>
            <person name="Lozovsky E."/>
            <person name="Lu J."/>
            <person name="Luo M."/>
            <person name="Machado C.A."/>
            <person name="Makalowski W."/>
            <person name="Marzo M."/>
            <person name="Matsuda M."/>
            <person name="Matzkin L."/>
            <person name="McAllister B."/>
            <person name="McBride C.S."/>
            <person name="McKernan B."/>
            <person name="McKernan K."/>
            <person name="Mendez-Lago M."/>
            <person name="Minx P."/>
            <person name="Mollenhauer M.U."/>
            <person name="Montooth K."/>
            <person name="Mount S.M."/>
            <person name="Mu X."/>
            <person name="Myers E."/>
            <person name="Negre B."/>
            <person name="Newfeld S."/>
            <person name="Nielsen R."/>
            <person name="Noor M.A."/>
            <person name="O'Grady P."/>
            <person name="Pachter L."/>
            <person name="Papaceit M."/>
            <person name="Parisi M.J."/>
            <person name="Parisi M."/>
            <person name="Parts L."/>
            <person name="Pedersen J.S."/>
            <person name="Pesole G."/>
            <person name="Phillippy A.M."/>
            <person name="Ponting C.P."/>
            <person name="Pop M."/>
            <person name="Porcelli D."/>
            <person name="Powell J.R."/>
            <person name="Prohaska S."/>
            <person name="Pruitt K."/>
            <person name="Puig M."/>
            <person name="Quesneville H."/>
            <person name="Ram K.R."/>
            <person name="Rand D."/>
            <person name="Rasmussen M.D."/>
            <person name="Reed L.K."/>
            <person name="Reenan R."/>
            <person name="Reily A."/>
            <person name="Remington K.A."/>
            <person name="Rieger T.T."/>
            <person name="Ritchie M.G."/>
            <person name="Robin C."/>
            <person name="Rogers Y.H."/>
            <person name="Rohde C."/>
            <person name="Rozas J."/>
            <person name="Rubenfield M.J."/>
            <person name="Ruiz A."/>
            <person name="Russo S."/>
            <person name="Salzberg S.L."/>
            <person name="Sanchez-Gracia A."/>
            <person name="Saranga D.J."/>
            <person name="Sato H."/>
            <person name="Schaeffer S.W."/>
            <person name="Schatz M.C."/>
            <person name="Schlenke T."/>
            <person name="Schwartz R."/>
            <person name="Segarra C."/>
            <person name="Singh R.S."/>
            <person name="Sirot L."/>
            <person name="Sirota M."/>
            <person name="Sisneros N.B."/>
            <person name="Smith C.D."/>
            <person name="Smith T.F."/>
            <person name="Spieth J."/>
            <person name="Stage D.E."/>
            <person name="Stark A."/>
            <person name="Stephan W."/>
            <person name="Strausberg R.L."/>
            <person name="Strempel S."/>
            <person name="Sturgill D."/>
            <person name="Sutton G."/>
            <person name="Sutton G.G."/>
            <person name="Tao W."/>
            <person name="Teichmann S."/>
            <person name="Tobari Y.N."/>
            <person name="Tomimura Y."/>
            <person name="Tsolas J.M."/>
            <person name="Valente V.L."/>
            <person name="Venter E."/>
            <person name="Venter J.C."/>
            <person name="Vicario S."/>
            <person name="Vieira F.G."/>
            <person name="Vilella A.J."/>
            <person name="Villasante A."/>
            <person name="Walenz B."/>
            <person name="Wang J."/>
            <person name="Wasserman M."/>
            <person name="Watts T."/>
            <person name="Wilson D."/>
            <person name="Wilson R.K."/>
            <person name="Wing R.A."/>
            <person name="Wolfner M.F."/>
            <person name="Wong A."/>
            <person name="Wong G.K."/>
            <person name="Wu C.I."/>
            <person name="Wu G."/>
            <person name="Yamamoto D."/>
            <person name="Yang H.P."/>
            <person name="Yang S.P."/>
            <person name="Yorke J.A."/>
            <person name="Yoshida K."/>
            <person name="Zdobnov E."/>
            <person name="Zhang P."/>
            <person name="Zhang Y."/>
            <person name="Zimin A.V."/>
            <person name="Baldwin J."/>
            <person name="Abdouelleil A."/>
            <person name="Abdulkadir J."/>
            <person name="Abebe A."/>
            <person name="Abera B."/>
            <person name="Abreu J."/>
            <person name="Acer S.C."/>
            <person name="Aftuck L."/>
            <person name="Alexander A."/>
            <person name="An P."/>
            <person name="Anderson E."/>
            <person name="Anderson S."/>
            <person name="Arachi H."/>
            <person name="Azer M."/>
            <person name="Bachantsang P."/>
            <person name="Barry A."/>
            <person name="Bayul T."/>
            <person name="Berlin A."/>
            <person name="Bessette D."/>
            <person name="Bloom T."/>
            <person name="Blye J."/>
            <person name="Boguslavskiy L."/>
            <person name="Bonnet C."/>
            <person name="Boukhgalter B."/>
            <person name="Bourzgui I."/>
            <person name="Brown A."/>
            <person name="Cahill P."/>
            <person name="Channer S."/>
            <person name="Cheshatsang Y."/>
            <person name="Chuda L."/>
            <person name="Citroen M."/>
            <person name="Collymore A."/>
            <person name="Cooke P."/>
            <person name="Costello M."/>
            <person name="D'Aco K."/>
            <person name="Daza R."/>
            <person name="De Haan G."/>
            <person name="DeGray S."/>
            <person name="DeMaso C."/>
            <person name="Dhargay N."/>
            <person name="Dooley K."/>
            <person name="Dooley E."/>
            <person name="Doricent M."/>
            <person name="Dorje P."/>
            <person name="Dorjee K."/>
            <person name="Dupes A."/>
            <person name="Elong R."/>
            <person name="Falk J."/>
            <person name="Farina A."/>
            <person name="Faro S."/>
            <person name="Ferguson D."/>
            <person name="Fisher S."/>
            <person name="Foley C.D."/>
            <person name="Franke A."/>
            <person name="Friedrich D."/>
            <person name="Gadbois L."/>
            <person name="Gearin G."/>
            <person name="Gearin C.R."/>
            <person name="Giannoukos G."/>
            <person name="Goode T."/>
            <person name="Graham J."/>
            <person name="Grandbois E."/>
            <person name="Grewal S."/>
            <person name="Gyaltsen K."/>
            <person name="Hafez N."/>
            <person name="Hagos B."/>
            <person name="Hall J."/>
            <person name="Henson C."/>
            <person name="Hollinger A."/>
            <person name="Honan T."/>
            <person name="Huard M.D."/>
            <person name="Hughes L."/>
            <person name="Hurhula B."/>
            <person name="Husby M.E."/>
            <person name="Kamat A."/>
            <person name="Kanga B."/>
            <person name="Kashin S."/>
            <person name="Khazanovich D."/>
            <person name="Kisner P."/>
            <person name="Lance K."/>
            <person name="Lara M."/>
            <person name="Lee W."/>
            <person name="Lennon N."/>
            <person name="Letendre F."/>
            <person name="LeVine R."/>
            <person name="Lipovsky A."/>
            <person name="Liu X."/>
            <person name="Liu J."/>
            <person name="Liu S."/>
            <person name="Lokyitsang T."/>
            <person name="Lokyitsang Y."/>
            <person name="Lubonja R."/>
            <person name="Lui A."/>
            <person name="MacDonald P."/>
            <person name="Magnisalis V."/>
            <person name="Maru K."/>
            <person name="Matthews C."/>
            <person name="McCusker W."/>
            <person name="McDonough S."/>
            <person name="Mehta T."/>
            <person name="Meldrim J."/>
            <person name="Meneus L."/>
            <person name="Mihai O."/>
            <person name="Mihalev A."/>
            <person name="Mihova T."/>
            <person name="Mittelman R."/>
            <person name="Mlenga V."/>
            <person name="Montmayeur A."/>
            <person name="Mulrain L."/>
            <person name="Navidi A."/>
            <person name="Naylor J."/>
            <person name="Negash T."/>
            <person name="Nguyen T."/>
            <person name="Nguyen N."/>
            <person name="Nicol R."/>
            <person name="Norbu C."/>
            <person name="Norbu N."/>
            <person name="Novod N."/>
            <person name="O'Neill B."/>
            <person name="Osman S."/>
            <person name="Markiewicz E."/>
            <person name="Oyono O.L."/>
            <person name="Patti C."/>
            <person name="Phunkhang P."/>
            <person name="Pierre F."/>
            <person name="Priest M."/>
            <person name="Raghuraman S."/>
            <person name="Rege F."/>
            <person name="Reyes R."/>
            <person name="Rise C."/>
            <person name="Rogov P."/>
            <person name="Ross K."/>
            <person name="Ryan E."/>
            <person name="Settipalli S."/>
            <person name="Shea T."/>
            <person name="Sherpa N."/>
            <person name="Shi L."/>
            <person name="Shih D."/>
            <person name="Sparrow T."/>
            <person name="Spaulding J."/>
            <person name="Stalker J."/>
            <person name="Stange-Thomann N."/>
            <person name="Stavropoulos S."/>
            <person name="Stone C."/>
            <person name="Strader C."/>
            <person name="Tesfaye S."/>
            <person name="Thomson T."/>
            <person name="Thoulutsang Y."/>
            <person name="Thoulutsang D."/>
            <person name="Topham K."/>
            <person name="Topping I."/>
            <person name="Tsamla T."/>
            <person name="Vassiliev H."/>
            <person name="Vo A."/>
            <person name="Wangchuk T."/>
            <person name="Wangdi T."/>
            <person name="Weiand M."/>
            <person name="Wilkinson J."/>
            <person name="Wilson A."/>
            <person name="Yadav S."/>
            <person name="Young G."/>
            <person name="Yu Q."/>
            <person name="Zembek L."/>
            <person name="Zhong D."/>
            <person name="Zimmer A."/>
            <person name="Zwirko Z."/>
            <person name="Jaffe D.B."/>
            <person name="Alvarez P."/>
            <person name="Brockman W."/>
            <person name="Butler J."/>
            <person name="Chin C."/>
            <person name="Gnerre S."/>
            <person name="Grabherr M."/>
            <person name="Kleber M."/>
            <person name="Mauceli E."/>
            <person name="MacCallum I."/>
        </authorList>
    </citation>
    <scope>NUCLEOTIDE SEQUENCE [LARGE SCALE GENOMIC DNA]</scope>
    <source>
        <strain evidence="3">white501</strain>
    </source>
</reference>
<evidence type="ECO:0000313" key="2">
    <source>
        <dbReference type="EMBL" id="EDX08012.1"/>
    </source>
</evidence>
<feature type="region of interest" description="Disordered" evidence="1">
    <location>
        <begin position="162"/>
        <end position="203"/>
    </location>
</feature>
<evidence type="ECO:0000256" key="1">
    <source>
        <dbReference type="SAM" id="MobiDB-lite"/>
    </source>
</evidence>
<organism evidence="2 3">
    <name type="scientific">Drosophila simulans</name>
    <name type="common">Fruit fly</name>
    <dbReference type="NCBI Taxonomy" id="7240"/>
    <lineage>
        <taxon>Eukaryota</taxon>
        <taxon>Metazoa</taxon>
        <taxon>Ecdysozoa</taxon>
        <taxon>Arthropoda</taxon>
        <taxon>Hexapoda</taxon>
        <taxon>Insecta</taxon>
        <taxon>Pterygota</taxon>
        <taxon>Neoptera</taxon>
        <taxon>Endopterygota</taxon>
        <taxon>Diptera</taxon>
        <taxon>Brachycera</taxon>
        <taxon>Muscomorpha</taxon>
        <taxon>Ephydroidea</taxon>
        <taxon>Drosophilidae</taxon>
        <taxon>Drosophila</taxon>
        <taxon>Sophophora</taxon>
    </lineage>
</organism>
<feature type="compositionally biased region" description="Basic and acidic residues" evidence="1">
    <location>
        <begin position="7"/>
        <end position="25"/>
    </location>
</feature>
<evidence type="ECO:0000313" key="3">
    <source>
        <dbReference type="Proteomes" id="UP000000304"/>
    </source>
</evidence>
<protein>
    <submittedName>
        <fullName evidence="2">GD11562</fullName>
    </submittedName>
</protein>
<dbReference type="STRING" id="7240.B4QFM0"/>
<sequence length="203" mass="23195">MTSTSTKIDRESSTRLRLDKMEQPMDARQQQRHRRRLGRSHREPTPVTGDALPQDDASPDALPDPSPQMVRMQIRPPGSMSAHESKILRKRDKSFASSSARSQSQPREAEKLMTRSRGPESKCSRSRQLHICRSQDMEEEAATGGVVRRARKRAELAQWLKQTFSATDPENSNRSRRYSKIEREQEEPAVGFSLQILTLENTP</sequence>
<feature type="compositionally biased region" description="Low complexity" evidence="1">
    <location>
        <begin position="95"/>
        <end position="105"/>
    </location>
</feature>
<feature type="compositionally biased region" description="Basic and acidic residues" evidence="1">
    <location>
        <begin position="107"/>
        <end position="123"/>
    </location>
</feature>
<dbReference type="EMBL" id="CM000362">
    <property type="protein sequence ID" value="EDX08012.1"/>
    <property type="molecule type" value="Genomic_DNA"/>
</dbReference>
<dbReference type="HOGENOM" id="CLU_1350163_0_0_1"/>
<dbReference type="OrthoDB" id="297496at2759"/>
<keyword evidence="3" id="KW-1185">Reference proteome</keyword>
<feature type="compositionally biased region" description="Polar residues" evidence="1">
    <location>
        <begin position="162"/>
        <end position="172"/>
    </location>
</feature>
<feature type="compositionally biased region" description="Low complexity" evidence="1">
    <location>
        <begin position="50"/>
        <end position="63"/>
    </location>
</feature>